<dbReference type="PANTHER" id="PTHR43854:SF1">
    <property type="entry name" value="INDOLEPYRUVATE OXIDOREDUCTASE SUBUNIT IORB"/>
    <property type="match status" value="1"/>
</dbReference>
<sequence>MTKNILLTGIGGQGTITASKLLTIGLMSAGYDVKMSEVHGMSQREGQVLTHLRYGDKVYSPVVPQGEADIIMGFEELEVLRNIDYLREDGVVVLNTARFNPIGVLSGKDKYPENTKELIEARSGKVYAFDASEEAKKLGNQKVMNIILLGTIIKKMNLEEIDWDKIIEENVKEKFIEINKKALRVGIELV</sequence>
<dbReference type="PATRIC" id="fig|1261.3.peg.512"/>
<organism evidence="3 5">
    <name type="scientific">Peptostreptococcus anaerobius</name>
    <dbReference type="NCBI Taxonomy" id="1261"/>
    <lineage>
        <taxon>Bacteria</taxon>
        <taxon>Bacillati</taxon>
        <taxon>Bacillota</taxon>
        <taxon>Clostridia</taxon>
        <taxon>Peptostreptococcales</taxon>
        <taxon>Peptostreptococcaceae</taxon>
        <taxon>Peptostreptococcus</taxon>
    </lineage>
</organism>
<dbReference type="GO" id="GO:0016903">
    <property type="term" value="F:oxidoreductase activity, acting on the aldehyde or oxo group of donors"/>
    <property type="evidence" value="ECO:0007669"/>
    <property type="project" value="InterPro"/>
</dbReference>
<dbReference type="RefSeq" id="WP_002845235.1">
    <property type="nucleotide sequence ID" value="NZ_CAMPYD010000011.1"/>
</dbReference>
<dbReference type="Gene3D" id="3.40.920.10">
    <property type="entry name" value="Pyruvate-ferredoxin oxidoreductase, PFOR, domain III"/>
    <property type="match status" value="1"/>
</dbReference>
<evidence type="ECO:0000256" key="1">
    <source>
        <dbReference type="ARBA" id="ARBA00023002"/>
    </source>
</evidence>
<protein>
    <submittedName>
        <fullName evidence="4">Indolepyruvate oxidoreductase subunit beta</fullName>
    </submittedName>
    <submittedName>
        <fullName evidence="3">Putative indolepyruvate ferredoxin oxidoreductase, beta subunit</fullName>
    </submittedName>
</protein>
<dbReference type="eggNOG" id="COG1014">
    <property type="taxonomic scope" value="Bacteria"/>
</dbReference>
<dbReference type="EMBL" id="LSQZ01000011">
    <property type="protein sequence ID" value="KXI14252.1"/>
    <property type="molecule type" value="Genomic_DNA"/>
</dbReference>
<dbReference type="EMBL" id="UGTB01000004">
    <property type="protein sequence ID" value="SUB60733.1"/>
    <property type="molecule type" value="Genomic_DNA"/>
</dbReference>
<name>A0A135YXW9_9FIRM</name>
<dbReference type="AlphaFoldDB" id="A0A135YXW9"/>
<dbReference type="STRING" id="1261.HMPREF3195_00314"/>
<dbReference type="PANTHER" id="PTHR43854">
    <property type="entry name" value="INDOLEPYRUVATE OXIDOREDUCTASE SUBUNIT IORB"/>
    <property type="match status" value="1"/>
</dbReference>
<dbReference type="NCBIfam" id="NF005325">
    <property type="entry name" value="PRK06853.1-5"/>
    <property type="match status" value="1"/>
</dbReference>
<keyword evidence="1" id="KW-0560">Oxidoreductase</keyword>
<evidence type="ECO:0000313" key="6">
    <source>
        <dbReference type="Proteomes" id="UP000255101"/>
    </source>
</evidence>
<evidence type="ECO:0000313" key="5">
    <source>
        <dbReference type="Proteomes" id="UP000070326"/>
    </source>
</evidence>
<accession>A0A135YXW9</accession>
<reference evidence="4 6" key="2">
    <citation type="submission" date="2018-06" db="EMBL/GenBank/DDBJ databases">
        <authorList>
            <consortium name="Pathogen Informatics"/>
            <person name="Doyle S."/>
        </authorList>
    </citation>
    <scope>NUCLEOTIDE SEQUENCE [LARGE SCALE GENOMIC DNA]</scope>
    <source>
        <strain evidence="4 6">NCTC11460</strain>
    </source>
</reference>
<proteinExistence type="predicted"/>
<dbReference type="Proteomes" id="UP000255101">
    <property type="component" value="Unassembled WGS sequence"/>
</dbReference>
<keyword evidence="3" id="KW-0670">Pyruvate</keyword>
<gene>
    <name evidence="3" type="ORF">HMPREF3195_00314</name>
    <name evidence="4" type="ORF">NCTC11460_00644</name>
</gene>
<feature type="domain" description="Pyruvate/ketoisovalerate oxidoreductase catalytic" evidence="2">
    <location>
        <begin position="11"/>
        <end position="188"/>
    </location>
</feature>
<dbReference type="SUPFAM" id="SSF53323">
    <property type="entry name" value="Pyruvate-ferredoxin oxidoreductase, PFOR, domain III"/>
    <property type="match status" value="1"/>
</dbReference>
<dbReference type="InterPro" id="IPR002869">
    <property type="entry name" value="Pyrv_flavodox_OxRed_cen"/>
</dbReference>
<dbReference type="Pfam" id="PF01558">
    <property type="entry name" value="POR"/>
    <property type="match status" value="1"/>
</dbReference>
<reference evidence="3 5" key="1">
    <citation type="submission" date="2016-02" db="EMBL/GenBank/DDBJ databases">
        <authorList>
            <person name="Wen L."/>
            <person name="He K."/>
            <person name="Yang H."/>
        </authorList>
    </citation>
    <scope>NUCLEOTIDE SEQUENCE [LARGE SCALE GENOMIC DNA]</scope>
    <source>
        <strain evidence="3 5">MJR8628A</strain>
    </source>
</reference>
<dbReference type="Proteomes" id="UP000070326">
    <property type="component" value="Unassembled WGS sequence"/>
</dbReference>
<evidence type="ECO:0000313" key="4">
    <source>
        <dbReference type="EMBL" id="SUB60733.1"/>
    </source>
</evidence>
<evidence type="ECO:0000259" key="2">
    <source>
        <dbReference type="Pfam" id="PF01558"/>
    </source>
</evidence>
<evidence type="ECO:0000313" key="3">
    <source>
        <dbReference type="EMBL" id="KXI14252.1"/>
    </source>
</evidence>
<dbReference type="InterPro" id="IPR052198">
    <property type="entry name" value="IorB_Oxidoreductase"/>
</dbReference>
<dbReference type="InterPro" id="IPR019752">
    <property type="entry name" value="Pyrv/ketoisovalerate_OxRed_cat"/>
</dbReference>